<dbReference type="GO" id="GO:0045087">
    <property type="term" value="P:innate immune response"/>
    <property type="evidence" value="ECO:0007669"/>
    <property type="project" value="TreeGrafter"/>
</dbReference>
<dbReference type="Pfam" id="PF00074">
    <property type="entry name" value="RnaseA"/>
    <property type="match status" value="1"/>
</dbReference>
<dbReference type="SUPFAM" id="SSF54076">
    <property type="entry name" value="RNase A-like"/>
    <property type="match status" value="1"/>
</dbReference>
<dbReference type="InterPro" id="IPR023411">
    <property type="entry name" value="RNaseA_AS"/>
</dbReference>
<name>A0A5E4BR96_MARMO</name>
<dbReference type="PRINTS" id="PR00794">
    <property type="entry name" value="RIBONUCLEASE"/>
</dbReference>
<accession>A0A5E4BR96</accession>
<evidence type="ECO:0000313" key="7">
    <source>
        <dbReference type="EMBL" id="KAF7480641.1"/>
    </source>
</evidence>
<reference evidence="7" key="2">
    <citation type="submission" date="2020-08" db="EMBL/GenBank/DDBJ databases">
        <authorList>
            <person name="Shumante A."/>
            <person name="Zimin A.V."/>
            <person name="Puiu D."/>
            <person name="Salzberg S.L."/>
        </authorList>
    </citation>
    <scope>NUCLEOTIDE SEQUENCE</scope>
    <source>
        <strain evidence="7">WC2-LM</strain>
        <tissue evidence="7">Liver</tissue>
    </source>
</reference>
<sequence>MTSSQWFETQHVQPKPQACNSAMGHVNKFTEHCKNLNTFLHESFSNVATTCQTPQITCKNNHENCHQSPGPVSLTMCTLTSGKYPNCRTRQQRRSGIWRPEEILVPIATSPSSGSLPTPHKKDGSGIQYRIVGV</sequence>
<dbReference type="EMBL" id="CABDUW010000606">
    <property type="protein sequence ID" value="VTJ72097.1"/>
    <property type="molecule type" value="Genomic_DNA"/>
</dbReference>
<keyword evidence="4 5" id="KW-0378">Hydrolase</keyword>
<dbReference type="InterPro" id="IPR001427">
    <property type="entry name" value="RNaseA"/>
</dbReference>
<feature type="domain" description="Ribonuclease A-domain" evidence="6">
    <location>
        <begin position="2"/>
        <end position="110"/>
    </location>
</feature>
<gene>
    <name evidence="7" type="ORF">GHT09_008164</name>
    <name evidence="8" type="ORF">MONAX_5E011293</name>
</gene>
<organism evidence="8 9">
    <name type="scientific">Marmota monax</name>
    <name type="common">Woodchuck</name>
    <dbReference type="NCBI Taxonomy" id="9995"/>
    <lineage>
        <taxon>Eukaryota</taxon>
        <taxon>Metazoa</taxon>
        <taxon>Chordata</taxon>
        <taxon>Craniata</taxon>
        <taxon>Vertebrata</taxon>
        <taxon>Euteleostomi</taxon>
        <taxon>Mammalia</taxon>
        <taxon>Eutheria</taxon>
        <taxon>Euarchontoglires</taxon>
        <taxon>Glires</taxon>
        <taxon>Rodentia</taxon>
        <taxon>Sciuromorpha</taxon>
        <taxon>Sciuridae</taxon>
        <taxon>Xerinae</taxon>
        <taxon>Marmotini</taxon>
        <taxon>Marmota</taxon>
    </lineage>
</organism>
<dbReference type="GO" id="GO:0016787">
    <property type="term" value="F:hydrolase activity"/>
    <property type="evidence" value="ECO:0007669"/>
    <property type="project" value="UniProtKB-KW"/>
</dbReference>
<dbReference type="PROSITE" id="PS00127">
    <property type="entry name" value="RNASE_PANCREATIC"/>
    <property type="match status" value="1"/>
</dbReference>
<evidence type="ECO:0000313" key="8">
    <source>
        <dbReference type="EMBL" id="VTJ72097.1"/>
    </source>
</evidence>
<dbReference type="Proteomes" id="UP000335636">
    <property type="component" value="Unassembled WGS sequence"/>
</dbReference>
<keyword evidence="9" id="KW-1185">Reference proteome</keyword>
<dbReference type="AlphaFoldDB" id="A0A5E4BR96"/>
<dbReference type="InterPro" id="IPR036816">
    <property type="entry name" value="RNaseA-like_dom_sf"/>
</dbReference>
<dbReference type="SMART" id="SM00092">
    <property type="entry name" value="RNAse_Pc"/>
    <property type="match status" value="1"/>
</dbReference>
<evidence type="ECO:0000313" key="9">
    <source>
        <dbReference type="Proteomes" id="UP000335636"/>
    </source>
</evidence>
<keyword evidence="2 5" id="KW-0540">Nuclease</keyword>
<evidence type="ECO:0000256" key="5">
    <source>
        <dbReference type="RuleBase" id="RU000651"/>
    </source>
</evidence>
<dbReference type="PANTHER" id="PTHR11437">
    <property type="entry name" value="RIBONUCLEASE"/>
    <property type="match status" value="1"/>
</dbReference>
<dbReference type="CDD" id="cd06265">
    <property type="entry name" value="RNase_A_canonical"/>
    <property type="match status" value="1"/>
</dbReference>
<evidence type="ECO:0000256" key="4">
    <source>
        <dbReference type="ARBA" id="ARBA00022801"/>
    </source>
</evidence>
<dbReference type="GO" id="GO:0050832">
    <property type="term" value="P:defense response to fungus"/>
    <property type="evidence" value="ECO:0007669"/>
    <property type="project" value="TreeGrafter"/>
</dbReference>
<dbReference type="GO" id="GO:0050829">
    <property type="term" value="P:defense response to Gram-negative bacterium"/>
    <property type="evidence" value="ECO:0007669"/>
    <property type="project" value="TreeGrafter"/>
</dbReference>
<dbReference type="GO" id="GO:0050830">
    <property type="term" value="P:defense response to Gram-positive bacterium"/>
    <property type="evidence" value="ECO:0007669"/>
    <property type="project" value="TreeGrafter"/>
</dbReference>
<dbReference type="PANTHER" id="PTHR11437:SF31">
    <property type="entry name" value="RIBONUCLEASE 7"/>
    <property type="match status" value="1"/>
</dbReference>
<dbReference type="EMBL" id="WJEC01000872">
    <property type="protein sequence ID" value="KAF7480641.1"/>
    <property type="molecule type" value="Genomic_DNA"/>
</dbReference>
<keyword evidence="3 5" id="KW-0255">Endonuclease</keyword>
<reference evidence="8 9" key="1">
    <citation type="submission" date="2019-04" db="EMBL/GenBank/DDBJ databases">
        <authorList>
            <person name="Alioto T."/>
            <person name="Alioto T."/>
        </authorList>
    </citation>
    <scope>NUCLEOTIDE SEQUENCE [LARGE SCALE GENOMIC DNA]</scope>
</reference>
<dbReference type="Proteomes" id="UP000662637">
    <property type="component" value="Unassembled WGS sequence"/>
</dbReference>
<dbReference type="Gene3D" id="3.10.130.10">
    <property type="entry name" value="Ribonuclease A-like domain"/>
    <property type="match status" value="1"/>
</dbReference>
<comment type="similarity">
    <text evidence="1 5">Belongs to the pancreatic ribonuclease family.</text>
</comment>
<dbReference type="GO" id="GO:0004540">
    <property type="term" value="F:RNA nuclease activity"/>
    <property type="evidence" value="ECO:0007669"/>
    <property type="project" value="TreeGrafter"/>
</dbReference>
<evidence type="ECO:0000256" key="1">
    <source>
        <dbReference type="ARBA" id="ARBA00005600"/>
    </source>
</evidence>
<dbReference type="InterPro" id="IPR023412">
    <property type="entry name" value="RNaseA_domain"/>
</dbReference>
<evidence type="ECO:0000256" key="3">
    <source>
        <dbReference type="ARBA" id="ARBA00022759"/>
    </source>
</evidence>
<dbReference type="GO" id="GO:0005615">
    <property type="term" value="C:extracellular space"/>
    <property type="evidence" value="ECO:0007669"/>
    <property type="project" value="TreeGrafter"/>
</dbReference>
<dbReference type="GO" id="GO:0004519">
    <property type="term" value="F:endonuclease activity"/>
    <property type="evidence" value="ECO:0007669"/>
    <property type="project" value="UniProtKB-KW"/>
</dbReference>
<evidence type="ECO:0000256" key="2">
    <source>
        <dbReference type="ARBA" id="ARBA00022722"/>
    </source>
</evidence>
<evidence type="ECO:0000259" key="6">
    <source>
        <dbReference type="SMART" id="SM00092"/>
    </source>
</evidence>
<protein>
    <recommendedName>
        <fullName evidence="6">Ribonuclease A-domain domain-containing protein</fullName>
    </recommendedName>
</protein>
<proteinExistence type="inferred from homology"/>
<dbReference type="GO" id="GO:0003676">
    <property type="term" value="F:nucleic acid binding"/>
    <property type="evidence" value="ECO:0007669"/>
    <property type="project" value="InterPro"/>
</dbReference>